<dbReference type="Proteomes" id="UP000269044">
    <property type="component" value="Unassembled WGS sequence"/>
</dbReference>
<evidence type="ECO:0000256" key="1">
    <source>
        <dbReference type="SAM" id="MobiDB-lite"/>
    </source>
</evidence>
<feature type="compositionally biased region" description="Basic and acidic residues" evidence="1">
    <location>
        <begin position="65"/>
        <end position="74"/>
    </location>
</feature>
<feature type="region of interest" description="Disordered" evidence="1">
    <location>
        <begin position="1"/>
        <end position="79"/>
    </location>
</feature>
<accession>A0A3M4JV90</accession>
<name>A0A3M4JV90_9PSED</name>
<protein>
    <submittedName>
        <fullName evidence="2">Uncharacterized protein</fullName>
    </submittedName>
</protein>
<evidence type="ECO:0000313" key="3">
    <source>
        <dbReference type="Proteomes" id="UP000269044"/>
    </source>
</evidence>
<proteinExistence type="predicted"/>
<comment type="caution">
    <text evidence="2">The sequence shown here is derived from an EMBL/GenBank/DDBJ whole genome shotgun (WGS) entry which is preliminary data.</text>
</comment>
<dbReference type="EMBL" id="RBRA01000235">
    <property type="protein sequence ID" value="RMQ20959.1"/>
    <property type="molecule type" value="Genomic_DNA"/>
</dbReference>
<dbReference type="AlphaFoldDB" id="A0A3M4JV90"/>
<evidence type="ECO:0000313" key="2">
    <source>
        <dbReference type="EMBL" id="RMQ20959.1"/>
    </source>
</evidence>
<sequence length="231" mass="25209">MPKASDKTASESTGRRSQAPAKAPAKPAAKAAAKPVAKKPTAKTQAPQAATPKRPRASAKAKTAVPEDKGHAAVETRNTMPGSRLVKMIKKVIIDRGLPDRAIADVMGITVIYWNSLANGNRQIRSLGKEKLQMVAEFLGLPLIQVYNLADFFTPEDFVYKKDLDEQLWLSIEKMGSDPTWAGYIPKPDEWAQTPLSVRMTMVLLYEQLSGRQLLAKAEIELPGVQPPPVA</sequence>
<feature type="compositionally biased region" description="Low complexity" evidence="1">
    <location>
        <begin position="42"/>
        <end position="52"/>
    </location>
</feature>
<dbReference type="RefSeq" id="WP_224459423.1">
    <property type="nucleotide sequence ID" value="NZ_RBRA01000235.1"/>
</dbReference>
<organism evidence="2 3">
    <name type="scientific">Pseudomonas syringae pv. delphinii</name>
    <dbReference type="NCBI Taxonomy" id="192088"/>
    <lineage>
        <taxon>Bacteria</taxon>
        <taxon>Pseudomonadati</taxon>
        <taxon>Pseudomonadota</taxon>
        <taxon>Gammaproteobacteria</taxon>
        <taxon>Pseudomonadales</taxon>
        <taxon>Pseudomonadaceae</taxon>
        <taxon>Pseudomonas</taxon>
    </lineage>
</organism>
<feature type="compositionally biased region" description="Low complexity" evidence="1">
    <location>
        <begin position="18"/>
        <end position="35"/>
    </location>
</feature>
<reference evidence="2 3" key="1">
    <citation type="submission" date="2018-08" db="EMBL/GenBank/DDBJ databases">
        <title>Recombination of ecologically and evolutionarily significant loci maintains genetic cohesion in the Pseudomonas syringae species complex.</title>
        <authorList>
            <person name="Dillon M."/>
            <person name="Thakur S."/>
            <person name="Almeida R.N.D."/>
            <person name="Weir B.S."/>
            <person name="Guttman D.S."/>
        </authorList>
    </citation>
    <scope>NUCLEOTIDE SEQUENCE [LARGE SCALE GENOMIC DNA]</scope>
    <source>
        <strain evidence="2 3">ICMP 13052</strain>
    </source>
</reference>
<gene>
    <name evidence="2" type="ORF">ALQ08_200145</name>
</gene>